<organism evidence="1 2">
    <name type="scientific">Neorhizobium phenanthreniclasticum</name>
    <dbReference type="NCBI Taxonomy" id="3157917"/>
    <lineage>
        <taxon>Bacteria</taxon>
        <taxon>Pseudomonadati</taxon>
        <taxon>Pseudomonadota</taxon>
        <taxon>Alphaproteobacteria</taxon>
        <taxon>Hyphomicrobiales</taxon>
        <taxon>Rhizobiaceae</taxon>
        <taxon>Rhizobium/Agrobacterium group</taxon>
        <taxon>Neorhizobium</taxon>
    </lineage>
</organism>
<evidence type="ECO:0008006" key="3">
    <source>
        <dbReference type="Google" id="ProtNLM"/>
    </source>
</evidence>
<evidence type="ECO:0000313" key="1">
    <source>
        <dbReference type="EMBL" id="MEQ1403820.1"/>
    </source>
</evidence>
<comment type="caution">
    <text evidence="1">The sequence shown here is derived from an EMBL/GenBank/DDBJ whole genome shotgun (WGS) entry which is preliminary data.</text>
</comment>
<protein>
    <recommendedName>
        <fullName evidence="3">Methyltransferase FkbM domain-containing protein</fullName>
    </recommendedName>
</protein>
<dbReference type="Proteomes" id="UP001496627">
    <property type="component" value="Unassembled WGS sequence"/>
</dbReference>
<proteinExistence type="predicted"/>
<dbReference type="EMBL" id="JBEAAL010000001">
    <property type="protein sequence ID" value="MEQ1403820.1"/>
    <property type="molecule type" value="Genomic_DNA"/>
</dbReference>
<keyword evidence="2" id="KW-1185">Reference proteome</keyword>
<gene>
    <name evidence="1" type="ORF">ABK249_02645</name>
</gene>
<evidence type="ECO:0000313" key="2">
    <source>
        <dbReference type="Proteomes" id="UP001496627"/>
    </source>
</evidence>
<accession>A0ABV0LYI2</accession>
<reference evidence="1 2" key="1">
    <citation type="submission" date="2024-05" db="EMBL/GenBank/DDBJ databases">
        <title>Neorhizobium sp. Rsf11, a plant growth promoting and heavy metal resistant PAH-degrader.</title>
        <authorList>
            <person name="Golubev S.N."/>
            <person name="Muratova A.Y."/>
            <person name="Markelova M.I."/>
        </authorList>
    </citation>
    <scope>NUCLEOTIDE SEQUENCE [LARGE SCALE GENOMIC DNA]</scope>
    <source>
        <strain evidence="1 2">Rsf11</strain>
    </source>
</reference>
<dbReference type="RefSeq" id="WP_348862122.1">
    <property type="nucleotide sequence ID" value="NZ_JBEAAL010000001.1"/>
</dbReference>
<name>A0ABV0LYI2_9HYPH</name>
<sequence>MLNCIVRHQPIDRRKKESIWLDDFKKNVVSRGGEDGISEKIFEVIGAKNKIIVDFGAADGYQISNSYNLIQNHGWGGVLIEPGYQYEKLQNLHNGRKNVVTIKDIVGFEDSNKLDTHLSAAKIDIPREFDYLSIDIDGNDIHVWRDIQKYHPRVVCIEFNHALPNDVYLLQPKDLNVNIGSSLAATIEAGKELGYELVFVTGPNAFFVQQELFPLFNIADNSIDAMHFNGQKETKICQAYDGSLIIAGMATHPWKGFAIDEERIQVLPSNMRKWKFSGGWIWPKRPGFD</sequence>